<sequence length="80" mass="8500">MARSQRGQAADPRAQPARAPGDRHPGAGAADRRAVLEVVRPAVTGGTAAVFRRFRRAARTLVVLGASNSGRPRQKDPRTC</sequence>
<evidence type="ECO:0000313" key="3">
    <source>
        <dbReference type="Proteomes" id="UP001153328"/>
    </source>
</evidence>
<feature type="compositionally biased region" description="Low complexity" evidence="1">
    <location>
        <begin position="1"/>
        <end position="19"/>
    </location>
</feature>
<evidence type="ECO:0000256" key="1">
    <source>
        <dbReference type="SAM" id="MobiDB-lite"/>
    </source>
</evidence>
<comment type="caution">
    <text evidence="2">The sequence shown here is derived from an EMBL/GenBank/DDBJ whole genome shotgun (WGS) entry which is preliminary data.</text>
</comment>
<reference evidence="2" key="1">
    <citation type="submission" date="2021-06" db="EMBL/GenBank/DDBJ databases">
        <authorList>
            <person name="Arsene-Ploetze F."/>
        </authorList>
    </citation>
    <scope>NUCLEOTIDE SEQUENCE</scope>
    <source>
        <strain evidence="2">SBRY1</strain>
    </source>
</reference>
<dbReference type="EMBL" id="CAJVAX010000001">
    <property type="protein sequence ID" value="CAG7599648.1"/>
    <property type="molecule type" value="Genomic_DNA"/>
</dbReference>
<keyword evidence="3" id="KW-1185">Reference proteome</keyword>
<feature type="compositionally biased region" description="Basic and acidic residues" evidence="1">
    <location>
        <begin position="20"/>
        <end position="31"/>
    </location>
</feature>
<accession>A0A9W4E1L8</accession>
<evidence type="ECO:0000313" key="2">
    <source>
        <dbReference type="EMBL" id="CAG7599648.1"/>
    </source>
</evidence>
<dbReference type="Proteomes" id="UP001153328">
    <property type="component" value="Unassembled WGS sequence"/>
</dbReference>
<dbReference type="AlphaFoldDB" id="A0A9W4E1L8"/>
<proteinExistence type="predicted"/>
<gene>
    <name evidence="2" type="ORF">SBRY_10258</name>
</gene>
<name>A0A9W4E1L8_9ACTN</name>
<feature type="region of interest" description="Disordered" evidence="1">
    <location>
        <begin position="1"/>
        <end position="31"/>
    </location>
</feature>
<organism evidence="2 3">
    <name type="scientific">Actinacidiphila bryophytorum</name>
    <dbReference type="NCBI Taxonomy" id="1436133"/>
    <lineage>
        <taxon>Bacteria</taxon>
        <taxon>Bacillati</taxon>
        <taxon>Actinomycetota</taxon>
        <taxon>Actinomycetes</taxon>
        <taxon>Kitasatosporales</taxon>
        <taxon>Streptomycetaceae</taxon>
        <taxon>Actinacidiphila</taxon>
    </lineage>
</organism>
<protein>
    <submittedName>
        <fullName evidence="2">Uncharacterized protein</fullName>
    </submittedName>
</protein>